<evidence type="ECO:0000259" key="3">
    <source>
        <dbReference type="Pfam" id="PF02397"/>
    </source>
</evidence>
<dbReference type="InterPro" id="IPR003362">
    <property type="entry name" value="Bact_transf"/>
</dbReference>
<feature type="domain" description="Bacterial sugar transferase" evidence="3">
    <location>
        <begin position="26"/>
        <end position="213"/>
    </location>
</feature>
<gene>
    <name evidence="4" type="ORF">D271_04950</name>
</gene>
<evidence type="ECO:0000256" key="1">
    <source>
        <dbReference type="ARBA" id="ARBA00006464"/>
    </source>
</evidence>
<comment type="caution">
    <text evidence="4">The sequence shown here is derived from an EMBL/GenBank/DDBJ whole genome shotgun (WGS) entry which is preliminary data.</text>
</comment>
<evidence type="ECO:0000313" key="5">
    <source>
        <dbReference type="Proteomes" id="UP000011912"/>
    </source>
</evidence>
<keyword evidence="2" id="KW-1133">Transmembrane helix</keyword>
<name>M5J7N0_9LACO</name>
<keyword evidence="5" id="KW-1185">Reference proteome</keyword>
<dbReference type="Proteomes" id="UP000011912">
    <property type="component" value="Unassembled WGS sequence"/>
</dbReference>
<organism evidence="4 5">
    <name type="scientific">Ligilactobacillus saerimneri 30a</name>
    <dbReference type="NCBI Taxonomy" id="1227363"/>
    <lineage>
        <taxon>Bacteria</taxon>
        <taxon>Bacillati</taxon>
        <taxon>Bacillota</taxon>
        <taxon>Bacilli</taxon>
        <taxon>Lactobacillales</taxon>
        <taxon>Lactobacillaceae</taxon>
        <taxon>Ligilactobacillus</taxon>
    </lineage>
</organism>
<comment type="similarity">
    <text evidence="1">Belongs to the bacterial sugar transferase family.</text>
</comment>
<evidence type="ECO:0000256" key="2">
    <source>
        <dbReference type="SAM" id="Phobius"/>
    </source>
</evidence>
<dbReference type="PANTHER" id="PTHR30576">
    <property type="entry name" value="COLANIC BIOSYNTHESIS UDP-GLUCOSE LIPID CARRIER TRANSFERASE"/>
    <property type="match status" value="1"/>
</dbReference>
<dbReference type="PATRIC" id="fig|1227363.6.peg.967"/>
<feature type="transmembrane region" description="Helical" evidence="2">
    <location>
        <begin position="31"/>
        <end position="54"/>
    </location>
</feature>
<dbReference type="Pfam" id="PF02397">
    <property type="entry name" value="Bac_transf"/>
    <property type="match status" value="1"/>
</dbReference>
<dbReference type="STRING" id="1227363.D271_04950"/>
<dbReference type="AlphaFoldDB" id="M5J7N0"/>
<reference evidence="4 5" key="1">
    <citation type="journal article" date="2013" name="Genome Announc.">
        <title>Genome Sequence of Lactobacillus saerimneri 30a (Formerly Lactobacillus sp. Strain 30a), a Reference Lactic Acid Bacterium Strain Producing Biogenic Amines.</title>
        <authorList>
            <person name="Romano A."/>
            <person name="Trip H."/>
            <person name="Campbell-Sills H."/>
            <person name="Bouchez O."/>
            <person name="Sherman D."/>
            <person name="Lolkema J.S."/>
            <person name="Lucas P.M."/>
        </authorList>
    </citation>
    <scope>NUCLEOTIDE SEQUENCE [LARGE SCALE GENOMIC DNA]</scope>
    <source>
        <strain evidence="4 5">30a</strain>
    </source>
</reference>
<dbReference type="RefSeq" id="WP_009553895.1">
    <property type="nucleotide sequence ID" value="NZ_ANAG01000014.1"/>
</dbReference>
<evidence type="ECO:0000313" key="4">
    <source>
        <dbReference type="EMBL" id="EKW98859.1"/>
    </source>
</evidence>
<keyword evidence="2" id="KW-0812">Transmembrane</keyword>
<dbReference type="EMBL" id="ANAG01000014">
    <property type="protein sequence ID" value="EKW98859.1"/>
    <property type="molecule type" value="Genomic_DNA"/>
</dbReference>
<sequence length="219" mass="25782">MQMEQQTEHEEVFAQPRKQYIYCFFKRTFDIILSAVGLVCLAPLFLVLAIWIMVDDFGNPFYSQVRVGKDGRHFQMWKFRSMVKNADALKKELLELNEVRGAMFKMKEDPRVTRVGRFIRKYSLDELPQLFNVLKGDMSLVGPRPPLPEEVAQYTDYHKQRLLVTPGCTGLWQVTARNEVDFEEMVELDLDYIQRRSLMLDLWILMMTVKIMIKPNGAY</sequence>
<dbReference type="PANTHER" id="PTHR30576:SF0">
    <property type="entry name" value="UNDECAPRENYL-PHOSPHATE N-ACETYLGALACTOSAMINYL 1-PHOSPHATE TRANSFERASE-RELATED"/>
    <property type="match status" value="1"/>
</dbReference>
<accession>M5J7N0</accession>
<proteinExistence type="inferred from homology"/>
<dbReference type="GO" id="GO:0016780">
    <property type="term" value="F:phosphotransferase activity, for other substituted phosphate groups"/>
    <property type="evidence" value="ECO:0007669"/>
    <property type="project" value="TreeGrafter"/>
</dbReference>
<keyword evidence="4" id="KW-0808">Transferase</keyword>
<protein>
    <submittedName>
        <fullName evidence="4">Lipopolysaccharide synthesis sugar transferase</fullName>
    </submittedName>
</protein>
<keyword evidence="2" id="KW-0472">Membrane</keyword>